<protein>
    <recommendedName>
        <fullName evidence="4">Transmembrane protein</fullName>
    </recommendedName>
</protein>
<organism evidence="2 3">
    <name type="scientific">Brassica cretica</name>
    <name type="common">Mustard</name>
    <dbReference type="NCBI Taxonomy" id="69181"/>
    <lineage>
        <taxon>Eukaryota</taxon>
        <taxon>Viridiplantae</taxon>
        <taxon>Streptophyta</taxon>
        <taxon>Embryophyta</taxon>
        <taxon>Tracheophyta</taxon>
        <taxon>Spermatophyta</taxon>
        <taxon>Magnoliopsida</taxon>
        <taxon>eudicotyledons</taxon>
        <taxon>Gunneridae</taxon>
        <taxon>Pentapetalae</taxon>
        <taxon>rosids</taxon>
        <taxon>malvids</taxon>
        <taxon>Brassicales</taxon>
        <taxon>Brassicaceae</taxon>
        <taxon>Brassiceae</taxon>
        <taxon>Brassica</taxon>
    </lineage>
</organism>
<proteinExistence type="predicted"/>
<dbReference type="Proteomes" id="UP000266723">
    <property type="component" value="Unassembled WGS sequence"/>
</dbReference>
<evidence type="ECO:0000313" key="2">
    <source>
        <dbReference type="EMBL" id="KAF3564432.1"/>
    </source>
</evidence>
<keyword evidence="1" id="KW-0472">Membrane</keyword>
<evidence type="ECO:0000313" key="3">
    <source>
        <dbReference type="Proteomes" id="UP000266723"/>
    </source>
</evidence>
<gene>
    <name evidence="2" type="ORF">DY000_02015558</name>
</gene>
<keyword evidence="1" id="KW-1133">Transmembrane helix</keyword>
<sequence length="159" mass="17737">MAKEKVLRNSEVYLFSPEDCVELYPYGVLDGDALARWVVVSSRMQLLGMSFTPSWCVRFVFVVFYTVDGCFFRIRVEIKLWLDGSSAAAVACGSWCIGLLVSISLGLRWRFCGACSGYSTVVYLGFKDESGHCQRVKGISSLNRLGVVAAIVFQYAFLH</sequence>
<reference evidence="2 3" key="1">
    <citation type="journal article" date="2020" name="BMC Genomics">
        <title>Intraspecific diversification of the crop wild relative Brassica cretica Lam. using demographic model selection.</title>
        <authorList>
            <person name="Kioukis A."/>
            <person name="Michalopoulou V.A."/>
            <person name="Briers L."/>
            <person name="Pirintsos S."/>
            <person name="Studholme D.J."/>
            <person name="Pavlidis P."/>
            <person name="Sarris P.F."/>
        </authorList>
    </citation>
    <scope>NUCLEOTIDE SEQUENCE [LARGE SCALE GENOMIC DNA]</scope>
    <source>
        <strain evidence="3">cv. PFS-1207/04</strain>
    </source>
</reference>
<dbReference type="EMBL" id="QGKV02000759">
    <property type="protein sequence ID" value="KAF3564432.1"/>
    <property type="molecule type" value="Genomic_DNA"/>
</dbReference>
<accession>A0ABQ7CWH7</accession>
<evidence type="ECO:0000256" key="1">
    <source>
        <dbReference type="SAM" id="Phobius"/>
    </source>
</evidence>
<evidence type="ECO:0008006" key="4">
    <source>
        <dbReference type="Google" id="ProtNLM"/>
    </source>
</evidence>
<name>A0ABQ7CWH7_BRACR</name>
<keyword evidence="3" id="KW-1185">Reference proteome</keyword>
<feature type="transmembrane region" description="Helical" evidence="1">
    <location>
        <begin position="46"/>
        <end position="67"/>
    </location>
</feature>
<comment type="caution">
    <text evidence="2">The sequence shown here is derived from an EMBL/GenBank/DDBJ whole genome shotgun (WGS) entry which is preliminary data.</text>
</comment>
<keyword evidence="1" id="KW-0812">Transmembrane</keyword>
<feature type="transmembrane region" description="Helical" evidence="1">
    <location>
        <begin position="87"/>
        <end position="107"/>
    </location>
</feature>